<dbReference type="AlphaFoldDB" id="A4J0N1"/>
<dbReference type="Proteomes" id="UP000001556">
    <property type="component" value="Chromosome"/>
</dbReference>
<feature type="region of interest" description="Disordered" evidence="1">
    <location>
        <begin position="190"/>
        <end position="243"/>
    </location>
</feature>
<dbReference type="KEGG" id="drm:Dred_0084"/>
<keyword evidence="3" id="KW-1185">Reference proteome</keyword>
<feature type="region of interest" description="Disordered" evidence="1">
    <location>
        <begin position="1"/>
        <end position="27"/>
    </location>
</feature>
<gene>
    <name evidence="2" type="ordered locus">Dred_0084</name>
</gene>
<evidence type="ECO:0000313" key="3">
    <source>
        <dbReference type="Proteomes" id="UP000001556"/>
    </source>
</evidence>
<dbReference type="EMBL" id="CP000612">
    <property type="protein sequence ID" value="ABO48634.1"/>
    <property type="molecule type" value="Genomic_DNA"/>
</dbReference>
<reference evidence="2 3" key="1">
    <citation type="submission" date="2007-03" db="EMBL/GenBank/DDBJ databases">
        <title>Complete sequence of Desulfotomaculum reducens MI-1.</title>
        <authorList>
            <consortium name="US DOE Joint Genome Institute"/>
            <person name="Copeland A."/>
            <person name="Lucas S."/>
            <person name="Lapidus A."/>
            <person name="Barry K."/>
            <person name="Detter J.C."/>
            <person name="Glavina del Rio T."/>
            <person name="Hammon N."/>
            <person name="Israni S."/>
            <person name="Dalin E."/>
            <person name="Tice H."/>
            <person name="Pitluck S."/>
            <person name="Sims D."/>
            <person name="Brettin T."/>
            <person name="Bruce D."/>
            <person name="Han C."/>
            <person name="Tapia R."/>
            <person name="Schmutz J."/>
            <person name="Larimer F."/>
            <person name="Land M."/>
            <person name="Hauser L."/>
            <person name="Kyrpides N."/>
            <person name="Kim E."/>
            <person name="Tebo B.M."/>
            <person name="Richardson P."/>
        </authorList>
    </citation>
    <scope>NUCLEOTIDE SEQUENCE [LARGE SCALE GENOMIC DNA]</scope>
    <source>
        <strain evidence="2 3">MI-1</strain>
    </source>
</reference>
<name>A4J0N1_DESRM</name>
<evidence type="ECO:0000313" key="2">
    <source>
        <dbReference type="EMBL" id="ABO48634.1"/>
    </source>
</evidence>
<feature type="compositionally biased region" description="Basic and acidic residues" evidence="1">
    <location>
        <begin position="204"/>
        <end position="220"/>
    </location>
</feature>
<sequence>MRKAKFLNKGGEELNNTHEMNGQEQNTQTLKTADEVLYQGLEGAMFKLLNFQAQQGADQNSTMIMLALMNLLGVVNCMNRILPEGQRVRGTTDLAGQIAGMLGGVAPPTANSQGVPGQSQPSGIDPGMIAALASMLGGPSRPEGAGEAGSRPGLDPAMMAALASMLSGPGGGGGANTAALMALLANMLGPKRPMEGTKPPEQPVKTDKVVKTEEKPKQTKEQGPAPKGILKWDSRFGAPSSSF</sequence>
<protein>
    <submittedName>
        <fullName evidence="2">Uncharacterized protein</fullName>
    </submittedName>
</protein>
<evidence type="ECO:0000256" key="1">
    <source>
        <dbReference type="SAM" id="MobiDB-lite"/>
    </source>
</evidence>
<accession>A4J0N1</accession>
<organism evidence="2 3">
    <name type="scientific">Desulforamulus reducens (strain ATCC BAA-1160 / DSM 100696 / MI-1)</name>
    <name type="common">Desulfotomaculum reducens</name>
    <dbReference type="NCBI Taxonomy" id="349161"/>
    <lineage>
        <taxon>Bacteria</taxon>
        <taxon>Bacillati</taxon>
        <taxon>Bacillota</taxon>
        <taxon>Clostridia</taxon>
        <taxon>Eubacteriales</taxon>
        <taxon>Peptococcaceae</taxon>
        <taxon>Desulforamulus</taxon>
    </lineage>
</organism>
<feature type="compositionally biased region" description="Polar residues" evidence="1">
    <location>
        <begin position="17"/>
        <end position="27"/>
    </location>
</feature>
<proteinExistence type="predicted"/>
<dbReference type="STRING" id="349161.Dred_0084"/>
<dbReference type="HOGENOM" id="CLU_1178712_0_0_9"/>